<name>A0A4Y2MB81_ARAVE</name>
<comment type="caution">
    <text evidence="1">The sequence shown here is derived from an EMBL/GenBank/DDBJ whole genome shotgun (WGS) entry which is preliminary data.</text>
</comment>
<organism evidence="1 2">
    <name type="scientific">Araneus ventricosus</name>
    <name type="common">Orbweaver spider</name>
    <name type="synonym">Epeira ventricosa</name>
    <dbReference type="NCBI Taxonomy" id="182803"/>
    <lineage>
        <taxon>Eukaryota</taxon>
        <taxon>Metazoa</taxon>
        <taxon>Ecdysozoa</taxon>
        <taxon>Arthropoda</taxon>
        <taxon>Chelicerata</taxon>
        <taxon>Arachnida</taxon>
        <taxon>Araneae</taxon>
        <taxon>Araneomorphae</taxon>
        <taxon>Entelegynae</taxon>
        <taxon>Araneoidea</taxon>
        <taxon>Araneidae</taxon>
        <taxon>Araneus</taxon>
    </lineage>
</organism>
<protein>
    <submittedName>
        <fullName evidence="1">Uncharacterized protein</fullName>
    </submittedName>
</protein>
<evidence type="ECO:0000313" key="1">
    <source>
        <dbReference type="EMBL" id="GBN23833.1"/>
    </source>
</evidence>
<sequence length="86" mass="9508">MQFRNGLVVRSRPWGHTVPGSKADSTEDPSCMRSCCTLNHTKLAKRPPAGVVWKFGQGVPAQVSSSSFDLYSKLRDLSRSRTRVVS</sequence>
<dbReference type="EMBL" id="BGPR01007043">
    <property type="protein sequence ID" value="GBN23833.1"/>
    <property type="molecule type" value="Genomic_DNA"/>
</dbReference>
<accession>A0A4Y2MB81</accession>
<proteinExistence type="predicted"/>
<dbReference type="AlphaFoldDB" id="A0A4Y2MB81"/>
<keyword evidence="2" id="KW-1185">Reference proteome</keyword>
<evidence type="ECO:0000313" key="2">
    <source>
        <dbReference type="Proteomes" id="UP000499080"/>
    </source>
</evidence>
<gene>
    <name evidence="1" type="ORF">AVEN_267270_1</name>
</gene>
<reference evidence="1 2" key="1">
    <citation type="journal article" date="2019" name="Sci. Rep.">
        <title>Orb-weaving spider Araneus ventricosus genome elucidates the spidroin gene catalogue.</title>
        <authorList>
            <person name="Kono N."/>
            <person name="Nakamura H."/>
            <person name="Ohtoshi R."/>
            <person name="Moran D.A.P."/>
            <person name="Shinohara A."/>
            <person name="Yoshida Y."/>
            <person name="Fujiwara M."/>
            <person name="Mori M."/>
            <person name="Tomita M."/>
            <person name="Arakawa K."/>
        </authorList>
    </citation>
    <scope>NUCLEOTIDE SEQUENCE [LARGE SCALE GENOMIC DNA]</scope>
</reference>
<dbReference type="Proteomes" id="UP000499080">
    <property type="component" value="Unassembled WGS sequence"/>
</dbReference>